<keyword evidence="5 10" id="KW-0995">Kinetochore</keyword>
<keyword evidence="13" id="KW-1185">Reference proteome</keyword>
<feature type="coiled-coil region" evidence="11">
    <location>
        <begin position="56"/>
        <end position="120"/>
    </location>
</feature>
<name>A0AA35IRI4_SACMI</name>
<evidence type="ECO:0000313" key="12">
    <source>
        <dbReference type="EMBL" id="CAI4035591.1"/>
    </source>
</evidence>
<evidence type="ECO:0000256" key="1">
    <source>
        <dbReference type="ARBA" id="ARBA00007804"/>
    </source>
</evidence>
<reference evidence="12" key="1">
    <citation type="submission" date="2022-10" db="EMBL/GenBank/DDBJ databases">
        <authorList>
            <person name="Byrne P K."/>
        </authorList>
    </citation>
    <scope>NUCLEOTIDE SEQUENCE</scope>
    <source>
        <strain evidence="12">IFO1815</strain>
    </source>
</reference>
<dbReference type="EMBL" id="OX365769">
    <property type="protein sequence ID" value="CAI4035591.1"/>
    <property type="molecule type" value="Genomic_DNA"/>
</dbReference>
<dbReference type="GO" id="GO:0005634">
    <property type="term" value="C:nucleus"/>
    <property type="evidence" value="ECO:0007669"/>
    <property type="project" value="UniProtKB-SubCell"/>
</dbReference>
<accession>A0AA35IRI4</accession>
<comment type="subunit">
    <text evidence="10">Component of the NDC80 complex.</text>
</comment>
<dbReference type="GO" id="GO:0007059">
    <property type="term" value="P:chromosome segregation"/>
    <property type="evidence" value="ECO:0007669"/>
    <property type="project" value="TreeGrafter"/>
</dbReference>
<dbReference type="GO" id="GO:0008017">
    <property type="term" value="F:microtubule binding"/>
    <property type="evidence" value="ECO:0007669"/>
    <property type="project" value="TreeGrafter"/>
</dbReference>
<evidence type="ECO:0000256" key="7">
    <source>
        <dbReference type="ARBA" id="ARBA00023242"/>
    </source>
</evidence>
<dbReference type="GO" id="GO:0031262">
    <property type="term" value="C:Ndc80 complex"/>
    <property type="evidence" value="ECO:0007669"/>
    <property type="project" value="TreeGrafter"/>
</dbReference>
<dbReference type="RefSeq" id="XP_056078711.1">
    <property type="nucleotide sequence ID" value="XM_056224833.1"/>
</dbReference>
<evidence type="ECO:0000256" key="9">
    <source>
        <dbReference type="ARBA" id="ARBA00023328"/>
    </source>
</evidence>
<keyword evidence="4 10" id="KW-0498">Mitosis</keyword>
<evidence type="ECO:0000256" key="2">
    <source>
        <dbReference type="ARBA" id="ARBA00022454"/>
    </source>
</evidence>
<dbReference type="SUPFAM" id="SSF143026">
    <property type="entry name" value="Kinetochore globular domain"/>
    <property type="match status" value="1"/>
</dbReference>
<dbReference type="GeneID" id="80920465"/>
<evidence type="ECO:0000256" key="8">
    <source>
        <dbReference type="ARBA" id="ARBA00023306"/>
    </source>
</evidence>
<comment type="similarity">
    <text evidence="1 10">Belongs to the SPC24 family.</text>
</comment>
<evidence type="ECO:0000256" key="11">
    <source>
        <dbReference type="SAM" id="Coils"/>
    </source>
</evidence>
<keyword evidence="9 10" id="KW-0137">Centromere</keyword>
<keyword evidence="3 10" id="KW-0132">Cell division</keyword>
<dbReference type="InterPro" id="IPR013252">
    <property type="entry name" value="Ndc80_Spc24"/>
</dbReference>
<dbReference type="CDD" id="cd11565">
    <property type="entry name" value="RWD_Spc24"/>
    <property type="match status" value="1"/>
</dbReference>
<evidence type="ECO:0000256" key="10">
    <source>
        <dbReference type="RuleBase" id="RU368011"/>
    </source>
</evidence>
<dbReference type="Gene3D" id="3.30.160.430">
    <property type="match status" value="1"/>
</dbReference>
<keyword evidence="6 11" id="KW-0175">Coiled coil</keyword>
<evidence type="ECO:0000256" key="3">
    <source>
        <dbReference type="ARBA" id="ARBA00022618"/>
    </source>
</evidence>
<comment type="function">
    <text evidence="10">Acts as a component of the essential kinetochore-associated NDC80 complex, which is required for chromosome segregation and spindle checkpoint activity.</text>
</comment>
<organism evidence="12 13">
    <name type="scientific">Saccharomyces mikatae IFO 1815</name>
    <dbReference type="NCBI Taxonomy" id="226126"/>
    <lineage>
        <taxon>Eukaryota</taxon>
        <taxon>Fungi</taxon>
        <taxon>Dikarya</taxon>
        <taxon>Ascomycota</taxon>
        <taxon>Saccharomycotina</taxon>
        <taxon>Saccharomycetes</taxon>
        <taxon>Saccharomycetales</taxon>
        <taxon>Saccharomycetaceae</taxon>
        <taxon>Saccharomyces</taxon>
    </lineage>
</organism>
<comment type="subcellular location">
    <subcellularLocation>
        <location evidence="10">Nucleus</location>
    </subcellularLocation>
    <subcellularLocation>
        <location evidence="10">Chromosome</location>
        <location evidence="10">Centromere</location>
        <location evidence="10">Kinetochore</location>
    </subcellularLocation>
</comment>
<proteinExistence type="inferred from homology"/>
<evidence type="ECO:0000256" key="6">
    <source>
        <dbReference type="ARBA" id="ARBA00023054"/>
    </source>
</evidence>
<evidence type="ECO:0000256" key="5">
    <source>
        <dbReference type="ARBA" id="ARBA00022838"/>
    </source>
</evidence>
<dbReference type="Proteomes" id="UP001161438">
    <property type="component" value="Chromosome 13"/>
</dbReference>
<gene>
    <name evidence="12" type="primary">SMKI13G2410</name>
    <name evidence="12" type="ORF">SMKI_13G2410</name>
</gene>
<dbReference type="InterPro" id="IPR038066">
    <property type="entry name" value="Spc24_Fungi_globular_sf"/>
</dbReference>
<dbReference type="PANTHER" id="PTHR22142:SF2">
    <property type="entry name" value="KINETOCHORE PROTEIN SPC24"/>
    <property type="match status" value="1"/>
</dbReference>
<keyword evidence="7 10" id="KW-0539">Nucleus</keyword>
<dbReference type="GO" id="GO:0051301">
    <property type="term" value="P:cell division"/>
    <property type="evidence" value="ECO:0007669"/>
    <property type="project" value="UniProtKB-UniRule"/>
</dbReference>
<protein>
    <recommendedName>
        <fullName evidence="10">Kinetochore protein Spc24</fullName>
    </recommendedName>
</protein>
<evidence type="ECO:0000313" key="13">
    <source>
        <dbReference type="Proteomes" id="UP001161438"/>
    </source>
</evidence>
<dbReference type="PANTHER" id="PTHR22142">
    <property type="match status" value="1"/>
</dbReference>
<dbReference type="Pfam" id="PF08286">
    <property type="entry name" value="Spc24"/>
    <property type="match status" value="1"/>
</dbReference>
<evidence type="ECO:0000256" key="4">
    <source>
        <dbReference type="ARBA" id="ARBA00022776"/>
    </source>
</evidence>
<dbReference type="AlphaFoldDB" id="A0AA35IRI4"/>
<keyword evidence="2 10" id="KW-0158">Chromosome</keyword>
<sequence>MSQKDSLLDNPVEFLREVRESFNIQQDVDAMKRIRQDLDTIAEESEAKIANEHSKVSESNKKLNAERINIAKLEGDLEYTKEESNEFGSKDELVKLLKDLDELERNIVSLRGELDEKMKLYIKDSEIVPTAEGSEINPKIMESELDDQSTINPEANENVLKLKLYRSLGVILDLENDQVLINGKNEENIDVLPLDDSLSDFYKTKYIWERLRK</sequence>
<keyword evidence="8 10" id="KW-0131">Cell cycle</keyword>